<dbReference type="InterPro" id="IPR001646">
    <property type="entry name" value="5peptide_repeat"/>
</dbReference>
<sequence length="330" mass="37543">MATEPALSQDQRPTCSYSGCRDTCDHEQNFCFWHNPHADKSGDDIAGRLEELVRDGRSLEGFQLARANLKGLRLVPKIMDARVDLSKVNLYRADLRGAHLYKANLRQASLLKADLTGANLNFADLSFANLLGVKLDDSRMEHVQWGKILFQEQELKQGFIGHNPSRQLELYGEAEEVCRSVRRSCEAHGLFDEAGYFFHKEMTLRRKQYPLGSWQRWMSKLVDVLCGYGERPFRVFIFSSGLVLMCAMFYFMVGLGSGGEIIRFEFQVPWYTNVSNFLDALYFSVVTFTTLGYGDLIPLGPSRTMAAMEAFIGNFTLALFVVVFVKKMTR</sequence>
<dbReference type="PANTHER" id="PTHR14136">
    <property type="entry name" value="BTB_POZ DOMAIN-CONTAINING PROTEIN KCTD9"/>
    <property type="match status" value="1"/>
</dbReference>
<keyword evidence="3" id="KW-0406">Ion transport</keyword>
<reference evidence="3 4" key="1">
    <citation type="submission" date="2017-03" db="EMBL/GenBank/DDBJ databases">
        <authorList>
            <person name="Afonso C.L."/>
            <person name="Miller P.J."/>
            <person name="Scott M.A."/>
            <person name="Spackman E."/>
            <person name="Goraichik I."/>
            <person name="Dimitrov K.M."/>
            <person name="Suarez D.L."/>
            <person name="Swayne D.E."/>
        </authorList>
    </citation>
    <scope>NUCLEOTIDE SEQUENCE [LARGE SCALE GENOMIC DNA]</scope>
    <source>
        <strain evidence="3">SB41UT1</strain>
    </source>
</reference>
<protein>
    <submittedName>
        <fullName evidence="3">Inward rectifier potassium channel Kirbac3.1</fullName>
    </submittedName>
</protein>
<feature type="transmembrane region" description="Helical" evidence="1">
    <location>
        <begin position="233"/>
        <end position="253"/>
    </location>
</feature>
<dbReference type="Gene3D" id="2.160.20.80">
    <property type="entry name" value="E3 ubiquitin-protein ligase SopA"/>
    <property type="match status" value="1"/>
</dbReference>
<feature type="transmembrane region" description="Helical" evidence="1">
    <location>
        <begin position="305"/>
        <end position="325"/>
    </location>
</feature>
<evidence type="ECO:0000256" key="1">
    <source>
        <dbReference type="SAM" id="Phobius"/>
    </source>
</evidence>
<evidence type="ECO:0000313" key="4">
    <source>
        <dbReference type="Proteomes" id="UP000196573"/>
    </source>
</evidence>
<keyword evidence="1" id="KW-0472">Membrane</keyword>
<keyword evidence="1" id="KW-1133">Transmembrane helix</keyword>
<dbReference type="InterPro" id="IPR051082">
    <property type="entry name" value="Pentapeptide-BTB/POZ_domain"/>
</dbReference>
<keyword evidence="3" id="KW-0407">Ion channel</keyword>
<dbReference type="Pfam" id="PF07885">
    <property type="entry name" value="Ion_trans_2"/>
    <property type="match status" value="1"/>
</dbReference>
<dbReference type="RefSeq" id="WP_087108782.1">
    <property type="nucleotide sequence ID" value="NZ_CBCSCN010000008.1"/>
</dbReference>
<dbReference type="PANTHER" id="PTHR14136:SF17">
    <property type="entry name" value="BTB_POZ DOMAIN-CONTAINING PROTEIN KCTD9"/>
    <property type="match status" value="1"/>
</dbReference>
<dbReference type="EMBL" id="FWPT01000003">
    <property type="protein sequence ID" value="SMA43902.1"/>
    <property type="molecule type" value="Genomic_DNA"/>
</dbReference>
<dbReference type="SUPFAM" id="SSF141571">
    <property type="entry name" value="Pentapeptide repeat-like"/>
    <property type="match status" value="1"/>
</dbReference>
<dbReference type="OrthoDB" id="9813518at2"/>
<proteinExistence type="predicted"/>
<feature type="domain" description="Potassium channel" evidence="2">
    <location>
        <begin position="265"/>
        <end position="329"/>
    </location>
</feature>
<dbReference type="AlphaFoldDB" id="A0A1X7AHZ8"/>
<keyword evidence="1" id="KW-0812">Transmembrane</keyword>
<evidence type="ECO:0000313" key="3">
    <source>
        <dbReference type="EMBL" id="SMA43902.1"/>
    </source>
</evidence>
<dbReference type="Proteomes" id="UP000196573">
    <property type="component" value="Unassembled WGS sequence"/>
</dbReference>
<evidence type="ECO:0000259" key="2">
    <source>
        <dbReference type="Pfam" id="PF07885"/>
    </source>
</evidence>
<accession>A0A1X7AHZ8</accession>
<dbReference type="InterPro" id="IPR013099">
    <property type="entry name" value="K_chnl_dom"/>
</dbReference>
<dbReference type="GO" id="GO:0034220">
    <property type="term" value="P:monoatomic ion transmembrane transport"/>
    <property type="evidence" value="ECO:0007669"/>
    <property type="project" value="UniProtKB-KW"/>
</dbReference>
<organism evidence="3 4">
    <name type="scientific">Parendozoicomonas haliclonae</name>
    <dbReference type="NCBI Taxonomy" id="1960125"/>
    <lineage>
        <taxon>Bacteria</taxon>
        <taxon>Pseudomonadati</taxon>
        <taxon>Pseudomonadota</taxon>
        <taxon>Gammaproteobacteria</taxon>
        <taxon>Oceanospirillales</taxon>
        <taxon>Endozoicomonadaceae</taxon>
        <taxon>Parendozoicomonas</taxon>
    </lineage>
</organism>
<dbReference type="SUPFAM" id="SSF81324">
    <property type="entry name" value="Voltage-gated potassium channels"/>
    <property type="match status" value="1"/>
</dbReference>
<name>A0A1X7AHZ8_9GAMM</name>
<dbReference type="Pfam" id="PF00805">
    <property type="entry name" value="Pentapeptide"/>
    <property type="match status" value="1"/>
</dbReference>
<keyword evidence="3" id="KW-0813">Transport</keyword>
<keyword evidence="4" id="KW-1185">Reference proteome</keyword>
<dbReference type="Gene3D" id="1.10.287.70">
    <property type="match status" value="1"/>
</dbReference>
<feature type="transmembrane region" description="Helical" evidence="1">
    <location>
        <begin position="274"/>
        <end position="293"/>
    </location>
</feature>
<gene>
    <name evidence="3" type="ORF">EHSB41UT_01695</name>
</gene>